<dbReference type="GO" id="GO:0003700">
    <property type="term" value="F:DNA-binding transcription factor activity"/>
    <property type="evidence" value="ECO:0007669"/>
    <property type="project" value="InterPro"/>
</dbReference>
<dbReference type="Pfam" id="PF12833">
    <property type="entry name" value="HTH_18"/>
    <property type="match status" value="1"/>
</dbReference>
<dbReference type="EMBL" id="CP008953">
    <property type="protein sequence ID" value="AIG78885.1"/>
    <property type="molecule type" value="Genomic_DNA"/>
</dbReference>
<dbReference type="Gene3D" id="1.10.10.60">
    <property type="entry name" value="Homeodomain-like"/>
    <property type="match status" value="2"/>
</dbReference>
<dbReference type="PANTHER" id="PTHR43280">
    <property type="entry name" value="ARAC-FAMILY TRANSCRIPTIONAL REGULATOR"/>
    <property type="match status" value="1"/>
</dbReference>
<evidence type="ECO:0000259" key="4">
    <source>
        <dbReference type="PROSITE" id="PS01124"/>
    </source>
</evidence>
<keyword evidence="1" id="KW-0805">Transcription regulation</keyword>
<dbReference type="PRINTS" id="PR00032">
    <property type="entry name" value="HTHARAC"/>
</dbReference>
<dbReference type="HOGENOM" id="CLU_082704_1_0_11"/>
<dbReference type="InterPro" id="IPR009057">
    <property type="entry name" value="Homeodomain-like_sf"/>
</dbReference>
<dbReference type="Proteomes" id="UP000028492">
    <property type="component" value="Chromosome"/>
</dbReference>
<dbReference type="PANTHER" id="PTHR43280:SF28">
    <property type="entry name" value="HTH-TYPE TRANSCRIPTIONAL ACTIVATOR RHAS"/>
    <property type="match status" value="1"/>
</dbReference>
<proteinExistence type="predicted"/>
<dbReference type="eggNOG" id="COG2207">
    <property type="taxonomic scope" value="Bacteria"/>
</dbReference>
<keyword evidence="2" id="KW-0238">DNA-binding</keyword>
<dbReference type="InterPro" id="IPR020449">
    <property type="entry name" value="Tscrpt_reg_AraC-type_HTH"/>
</dbReference>
<evidence type="ECO:0000256" key="2">
    <source>
        <dbReference type="ARBA" id="ARBA00023125"/>
    </source>
</evidence>
<evidence type="ECO:0000313" key="5">
    <source>
        <dbReference type="EMBL" id="AIG78885.1"/>
    </source>
</evidence>
<keyword evidence="3" id="KW-0804">Transcription</keyword>
<evidence type="ECO:0000256" key="3">
    <source>
        <dbReference type="ARBA" id="ARBA00023163"/>
    </source>
</evidence>
<dbReference type="KEGG" id="aja:AJAP_30300"/>
<dbReference type="InterPro" id="IPR018060">
    <property type="entry name" value="HTH_AraC"/>
</dbReference>
<dbReference type="PROSITE" id="PS01124">
    <property type="entry name" value="HTH_ARAC_FAMILY_2"/>
    <property type="match status" value="1"/>
</dbReference>
<keyword evidence="6" id="KW-1185">Reference proteome</keyword>
<organism evidence="5 6">
    <name type="scientific">Amycolatopsis japonica</name>
    <dbReference type="NCBI Taxonomy" id="208439"/>
    <lineage>
        <taxon>Bacteria</taxon>
        <taxon>Bacillati</taxon>
        <taxon>Actinomycetota</taxon>
        <taxon>Actinomycetes</taxon>
        <taxon>Pseudonocardiales</taxon>
        <taxon>Pseudonocardiaceae</taxon>
        <taxon>Amycolatopsis</taxon>
        <taxon>Amycolatopsis japonica group</taxon>
    </lineage>
</organism>
<dbReference type="SUPFAM" id="SSF46689">
    <property type="entry name" value="Homeodomain-like"/>
    <property type="match status" value="2"/>
</dbReference>
<sequence>MQLRTVAMAANEKGVTEPGRPPEPAPPLQPAVLQAISSMHARYFDPITLGDLASEVFVSPFHFSRIFTKATGVTPGRYLTAIRLFEAKRLLLTTSLTVSDIVCSVGYSSVGTFTSRFTRAVGMTPTQYRDPEVGELLVALAPHFQRLPTLEALHSAGMGSATMRSGTGTLSVRVETPRGAGPASVLIGLFAESIPQCGPVAFGGRANVLSADIEIQNVPEGRWTVIGVAEHAAGTAASTFSMGTLPGRVDMTRYGRVHLRMPMRAPRPTDAPMAITLAGGPSSAGNRMTMPASEYLRAVA</sequence>
<dbReference type="AlphaFoldDB" id="A0A075V7N5"/>
<dbReference type="GO" id="GO:0043565">
    <property type="term" value="F:sequence-specific DNA binding"/>
    <property type="evidence" value="ECO:0007669"/>
    <property type="project" value="InterPro"/>
</dbReference>
<dbReference type="SMART" id="SM00342">
    <property type="entry name" value="HTH_ARAC"/>
    <property type="match status" value="1"/>
</dbReference>
<evidence type="ECO:0000256" key="1">
    <source>
        <dbReference type="ARBA" id="ARBA00023015"/>
    </source>
</evidence>
<reference evidence="5 6" key="1">
    <citation type="journal article" date="2014" name="J. Biotechnol.">
        <title>Complete genome sequence of the actinobacterium Amycolatopsis japonica MG417-CF17(T) (=DSM 44213T) producing (S,S)-N,N'-ethylenediaminedisuccinic acid.</title>
        <authorList>
            <person name="Stegmann E."/>
            <person name="Albersmeier A."/>
            <person name="Spohn M."/>
            <person name="Gert H."/>
            <person name="Weber T."/>
            <person name="Wohlleben W."/>
            <person name="Kalinowski J."/>
            <person name="Ruckert C."/>
        </authorList>
    </citation>
    <scope>NUCLEOTIDE SEQUENCE [LARGE SCALE GENOMIC DNA]</scope>
    <source>
        <strain evidence="6">MG417-CF17 (DSM 44213)</strain>
    </source>
</reference>
<feature type="domain" description="HTH araC/xylS-type" evidence="4">
    <location>
        <begin position="33"/>
        <end position="131"/>
    </location>
</feature>
<evidence type="ECO:0000313" key="6">
    <source>
        <dbReference type="Proteomes" id="UP000028492"/>
    </source>
</evidence>
<accession>A0A075V7N5</accession>
<protein>
    <submittedName>
        <fullName evidence="5">AraC family transcriptional regulator</fullName>
    </submittedName>
</protein>
<gene>
    <name evidence="5" type="ORF">AJAP_30300</name>
</gene>
<dbReference type="STRING" id="208439.AJAP_30300"/>
<name>A0A075V7N5_9PSEU</name>